<protein>
    <submittedName>
        <fullName evidence="1">Uncharacterized protein</fullName>
    </submittedName>
</protein>
<organism evidence="1 2">
    <name type="scientific">Didymella rabiei</name>
    <name type="common">Chickpea ascochyta blight fungus</name>
    <name type="synonym">Mycosphaerella rabiei</name>
    <dbReference type="NCBI Taxonomy" id="5454"/>
    <lineage>
        <taxon>Eukaryota</taxon>
        <taxon>Fungi</taxon>
        <taxon>Dikarya</taxon>
        <taxon>Ascomycota</taxon>
        <taxon>Pezizomycotina</taxon>
        <taxon>Dothideomycetes</taxon>
        <taxon>Pleosporomycetidae</taxon>
        <taxon>Pleosporales</taxon>
        <taxon>Pleosporineae</taxon>
        <taxon>Didymellaceae</taxon>
        <taxon>Ascochyta</taxon>
    </lineage>
</organism>
<evidence type="ECO:0000313" key="1">
    <source>
        <dbReference type="EMBL" id="KZM19897.1"/>
    </source>
</evidence>
<name>A0A162Y9H9_DIDRA</name>
<comment type="caution">
    <text evidence="1">The sequence shown here is derived from an EMBL/GenBank/DDBJ whole genome shotgun (WGS) entry which is preliminary data.</text>
</comment>
<dbReference type="EMBL" id="JYNV01000290">
    <property type="protein sequence ID" value="KZM19897.1"/>
    <property type="molecule type" value="Genomic_DNA"/>
</dbReference>
<gene>
    <name evidence="1" type="ORF">ST47_g9034</name>
</gene>
<dbReference type="AlphaFoldDB" id="A0A162Y9H9"/>
<reference evidence="1 2" key="1">
    <citation type="journal article" date="2016" name="Sci. Rep.">
        <title>Draft genome sequencing and secretome analysis of fungal phytopathogen Ascochyta rabiei provides insight into the necrotrophic effector repertoire.</title>
        <authorList>
            <person name="Verma S."/>
            <person name="Gazara R.K."/>
            <person name="Nizam S."/>
            <person name="Parween S."/>
            <person name="Chattopadhyay D."/>
            <person name="Verma P.K."/>
        </authorList>
    </citation>
    <scope>NUCLEOTIDE SEQUENCE [LARGE SCALE GENOMIC DNA]</scope>
    <source>
        <strain evidence="1 2">ArDII</strain>
    </source>
</reference>
<sequence>MLIRFAQAVLNRSNCFTGFPGAVDTKAICLLSDDEGASVAEPLIARAMSAYHFYGGFNIQPCGASSASAYGKNWSTAKKEAYWEDARNG</sequence>
<dbReference type="OrthoDB" id="3799243at2759"/>
<proteinExistence type="predicted"/>
<accession>A0A162Y9H9</accession>
<dbReference type="Proteomes" id="UP000076837">
    <property type="component" value="Unassembled WGS sequence"/>
</dbReference>
<evidence type="ECO:0000313" key="2">
    <source>
        <dbReference type="Proteomes" id="UP000076837"/>
    </source>
</evidence>
<keyword evidence="2" id="KW-1185">Reference proteome</keyword>